<dbReference type="InterPro" id="IPR050177">
    <property type="entry name" value="Lipid_A_modif_metabolic_enz"/>
</dbReference>
<dbReference type="Gene3D" id="2.60.120.10">
    <property type="entry name" value="Jelly Rolls"/>
    <property type="match status" value="1"/>
</dbReference>
<evidence type="ECO:0000313" key="3">
    <source>
        <dbReference type="EMBL" id="SIO22021.1"/>
    </source>
</evidence>
<evidence type="ECO:0000259" key="2">
    <source>
        <dbReference type="Pfam" id="PF14667"/>
    </source>
</evidence>
<dbReference type="InterPro" id="IPR014710">
    <property type="entry name" value="RmlC-like_jellyroll"/>
</dbReference>
<dbReference type="CDD" id="cd07007">
    <property type="entry name" value="cupin_CapF-like_C"/>
    <property type="match status" value="1"/>
</dbReference>
<organism evidence="3 4">
    <name type="scientific">Parasphingorhabdus marina DSM 22363</name>
    <dbReference type="NCBI Taxonomy" id="1123272"/>
    <lineage>
        <taxon>Bacteria</taxon>
        <taxon>Pseudomonadati</taxon>
        <taxon>Pseudomonadota</taxon>
        <taxon>Alphaproteobacteria</taxon>
        <taxon>Sphingomonadales</taxon>
        <taxon>Sphingomonadaceae</taxon>
        <taxon>Parasphingorhabdus</taxon>
    </lineage>
</organism>
<dbReference type="SUPFAM" id="SSF51735">
    <property type="entry name" value="NAD(P)-binding Rossmann-fold domains"/>
    <property type="match status" value="1"/>
</dbReference>
<dbReference type="Gene3D" id="3.40.50.720">
    <property type="entry name" value="NAD(P)-binding Rossmann-like Domain"/>
    <property type="match status" value="1"/>
</dbReference>
<dbReference type="STRING" id="1123272.SAMN02745824_3407"/>
<keyword evidence="4" id="KW-1185">Reference proteome</keyword>
<name>A0A1N6HQH7_9SPHN</name>
<proteinExistence type="predicted"/>
<evidence type="ECO:0000313" key="4">
    <source>
        <dbReference type="Proteomes" id="UP000185192"/>
    </source>
</evidence>
<dbReference type="InterPro" id="IPR001509">
    <property type="entry name" value="Epimerase_deHydtase"/>
</dbReference>
<feature type="domain" description="NAD-dependent epimerase/dehydratase" evidence="1">
    <location>
        <begin position="4"/>
        <end position="193"/>
    </location>
</feature>
<dbReference type="RefSeq" id="WP_074206270.1">
    <property type="nucleotide sequence ID" value="NZ_FSQW01000002.1"/>
</dbReference>
<dbReference type="PANTHER" id="PTHR43245">
    <property type="entry name" value="BIFUNCTIONAL POLYMYXIN RESISTANCE PROTEIN ARNA"/>
    <property type="match status" value="1"/>
</dbReference>
<feature type="domain" description="Capsular polysaccharide assembling protein CapF C-terminal" evidence="2">
    <location>
        <begin position="259"/>
        <end position="367"/>
    </location>
</feature>
<protein>
    <submittedName>
        <fullName evidence="3">UDP-2-acetamido-2,6-beta-L-arabino-hexul-4-ose reductase</fullName>
    </submittedName>
</protein>
<dbReference type="Pfam" id="PF14667">
    <property type="entry name" value="Polysacc_synt_C"/>
    <property type="match status" value="1"/>
</dbReference>
<dbReference type="Pfam" id="PF01370">
    <property type="entry name" value="Epimerase"/>
    <property type="match status" value="1"/>
</dbReference>
<accession>A0A1N6HQH7</accession>
<dbReference type="InterPro" id="IPR011051">
    <property type="entry name" value="RmlC_Cupin_sf"/>
</dbReference>
<dbReference type="Proteomes" id="UP000185192">
    <property type="component" value="Unassembled WGS sequence"/>
</dbReference>
<evidence type="ECO:0000259" key="1">
    <source>
        <dbReference type="Pfam" id="PF01370"/>
    </source>
</evidence>
<dbReference type="OrthoDB" id="9795501at2"/>
<dbReference type="AlphaFoldDB" id="A0A1N6HQH7"/>
<gene>
    <name evidence="3" type="ORF">SAMN02745824_3407</name>
</gene>
<dbReference type="InterPro" id="IPR029303">
    <property type="entry name" value="CapF_C"/>
</dbReference>
<dbReference type="SUPFAM" id="SSF51182">
    <property type="entry name" value="RmlC-like cupins"/>
    <property type="match status" value="1"/>
</dbReference>
<dbReference type="PANTHER" id="PTHR43245:SF55">
    <property type="entry name" value="NAD(P)-BINDING DOMAIN-CONTAINING PROTEIN"/>
    <property type="match status" value="1"/>
</dbReference>
<reference evidence="4" key="1">
    <citation type="submission" date="2016-11" db="EMBL/GenBank/DDBJ databases">
        <authorList>
            <person name="Varghese N."/>
            <person name="Submissions S."/>
        </authorList>
    </citation>
    <scope>NUCLEOTIDE SEQUENCE [LARGE SCALE GENOMIC DNA]</scope>
    <source>
        <strain evidence="4">DSM 22363</strain>
    </source>
</reference>
<sequence length="371" mass="40874">MKKVAITGVQGLIGSHAHARLHAANCAARFAGKDIVHDIVAIDHALFSDPVELAEALEGVDSILHFAGVNRGPENEVEEANPKIADDLIASCIKAGISPHIIYANSTHSRSDSAYGRSKRVAGEKLENFAERYTDLTLPHIFGEGARPYYNNVTATLVDQLLKEEPLTINPEGQVSLLHAGEAAQIAVDAMDQGHTGIMEPEGLPLSIADLAKKLQTFHSQYVGETVPELSTVFDVQLFNTYRSATYPEGWPRQVELNVDDRGVLFEAVKASSGQTFMSVTKPGIVRGDHFHINKIERFLVIQGEAMIRIRHILGNTVREFRVCGEKPVFIDMPTLHTHNIENIGSTPLLTMFWSNEIFDPEYPDTYADKV</sequence>
<dbReference type="InterPro" id="IPR036291">
    <property type="entry name" value="NAD(P)-bd_dom_sf"/>
</dbReference>
<dbReference type="EMBL" id="FSQW01000002">
    <property type="protein sequence ID" value="SIO22021.1"/>
    <property type="molecule type" value="Genomic_DNA"/>
</dbReference>